<evidence type="ECO:0000259" key="2">
    <source>
        <dbReference type="Pfam" id="PF00487"/>
    </source>
</evidence>
<feature type="transmembrane region" description="Helical" evidence="1">
    <location>
        <begin position="151"/>
        <end position="171"/>
    </location>
</feature>
<keyword evidence="4" id="KW-1185">Reference proteome</keyword>
<gene>
    <name evidence="3" type="ORF">G7Y82_03785</name>
</gene>
<feature type="domain" description="Fatty acid desaturase" evidence="2">
    <location>
        <begin position="37"/>
        <end position="266"/>
    </location>
</feature>
<dbReference type="GO" id="GO:0016717">
    <property type="term" value="F:oxidoreductase activity, acting on paired donors, with oxidation of a pair of donors resulting in the reduction of molecular oxygen to two molecules of water"/>
    <property type="evidence" value="ECO:0007669"/>
    <property type="project" value="TreeGrafter"/>
</dbReference>
<feature type="transmembrane region" description="Helical" evidence="1">
    <location>
        <begin position="69"/>
        <end position="89"/>
    </location>
</feature>
<dbReference type="AlphaFoldDB" id="A0A970B3M7"/>
<evidence type="ECO:0000313" key="3">
    <source>
        <dbReference type="EMBL" id="NKF21427.1"/>
    </source>
</evidence>
<keyword evidence="1" id="KW-0472">Membrane</keyword>
<evidence type="ECO:0000313" key="4">
    <source>
        <dbReference type="Proteomes" id="UP000653472"/>
    </source>
</evidence>
<dbReference type="RefSeq" id="WP_168146696.1">
    <property type="nucleotide sequence ID" value="NZ_JAAVXB010000002.1"/>
</dbReference>
<dbReference type="GO" id="GO:0016020">
    <property type="term" value="C:membrane"/>
    <property type="evidence" value="ECO:0007669"/>
    <property type="project" value="TreeGrafter"/>
</dbReference>
<accession>A0A970B3M7</accession>
<dbReference type="Proteomes" id="UP000653472">
    <property type="component" value="Unassembled WGS sequence"/>
</dbReference>
<dbReference type="PANTHER" id="PTHR19353">
    <property type="entry name" value="FATTY ACID DESATURASE 2"/>
    <property type="match status" value="1"/>
</dbReference>
<dbReference type="GO" id="GO:0008610">
    <property type="term" value="P:lipid biosynthetic process"/>
    <property type="evidence" value="ECO:0007669"/>
    <property type="project" value="UniProtKB-ARBA"/>
</dbReference>
<feature type="transmembrane region" description="Helical" evidence="1">
    <location>
        <begin position="12"/>
        <end position="30"/>
    </location>
</feature>
<comment type="caution">
    <text evidence="3">The sequence shown here is derived from an EMBL/GenBank/DDBJ whole genome shotgun (WGS) entry which is preliminary data.</text>
</comment>
<dbReference type="EMBL" id="JAAVXB010000002">
    <property type="protein sequence ID" value="NKF21427.1"/>
    <property type="molecule type" value="Genomic_DNA"/>
</dbReference>
<keyword evidence="1" id="KW-0812">Transmembrane</keyword>
<dbReference type="PANTHER" id="PTHR19353:SF19">
    <property type="entry name" value="DELTA(5) FATTY ACID DESATURASE C-RELATED"/>
    <property type="match status" value="1"/>
</dbReference>
<dbReference type="InterPro" id="IPR012171">
    <property type="entry name" value="Fatty_acid_desaturase"/>
</dbReference>
<feature type="transmembrane region" description="Helical" evidence="1">
    <location>
        <begin position="177"/>
        <end position="195"/>
    </location>
</feature>
<name>A0A970B3M7_9GAMM</name>
<dbReference type="Pfam" id="PF00487">
    <property type="entry name" value="FA_desaturase"/>
    <property type="match status" value="1"/>
</dbReference>
<feature type="transmembrane region" description="Helical" evidence="1">
    <location>
        <begin position="120"/>
        <end position="139"/>
    </location>
</feature>
<sequence>MRLMQFRPVYTHAKIGLFIAIMVALALIAWHTPYTAVRWLAYFGLGYMQMGMVTFMHDATHNVLFKPRWENWAFGILAMMPLLASFVAFKEDHLEHHRYNRSYQDPDAFTMGRRRPLDFVLFYGYVAASAPLSFLHFNLLYPIGKFGLRNWAIHLFETALKIVTFTLLFIWAAHEGVLGKAVALLLCPVLFFSLLNAMRFIAEHYETPWDEGKLTGTRTVLSNPVHSWFWNNINYHIGHHVFPRVPYYNLVELHRLIEPDIDGLGALVDRSYLAVFGKALWRGPESEARLKHFLDERGRVRKRAEVISRRAPVAG</sequence>
<proteinExistence type="predicted"/>
<organism evidence="3 4">
    <name type="scientific">Solimonas marina</name>
    <dbReference type="NCBI Taxonomy" id="2714601"/>
    <lineage>
        <taxon>Bacteria</taxon>
        <taxon>Pseudomonadati</taxon>
        <taxon>Pseudomonadota</taxon>
        <taxon>Gammaproteobacteria</taxon>
        <taxon>Nevskiales</taxon>
        <taxon>Nevskiaceae</taxon>
        <taxon>Solimonas</taxon>
    </lineage>
</organism>
<feature type="transmembrane region" description="Helical" evidence="1">
    <location>
        <begin position="36"/>
        <end position="57"/>
    </location>
</feature>
<dbReference type="InterPro" id="IPR005804">
    <property type="entry name" value="FA_desaturase_dom"/>
</dbReference>
<evidence type="ECO:0000256" key="1">
    <source>
        <dbReference type="SAM" id="Phobius"/>
    </source>
</evidence>
<protein>
    <submittedName>
        <fullName evidence="3">Fatty acid desaturase</fullName>
    </submittedName>
</protein>
<reference evidence="3" key="1">
    <citation type="submission" date="2020-03" db="EMBL/GenBank/DDBJ databases">
        <title>Solimonas marina sp. nov., isolated from deep seawater of the Pacific Ocean.</title>
        <authorList>
            <person name="Liu X."/>
            <person name="Lai Q."/>
            <person name="Sun F."/>
            <person name="Gai Y."/>
            <person name="Li G."/>
            <person name="Shao Z."/>
        </authorList>
    </citation>
    <scope>NUCLEOTIDE SEQUENCE</scope>
    <source>
        <strain evidence="3">C16B3</strain>
    </source>
</reference>
<keyword evidence="1" id="KW-1133">Transmembrane helix</keyword>